<feature type="transmembrane region" description="Helical" evidence="1">
    <location>
        <begin position="47"/>
        <end position="69"/>
    </location>
</feature>
<evidence type="ECO:0008006" key="4">
    <source>
        <dbReference type="Google" id="ProtNLM"/>
    </source>
</evidence>
<feature type="transmembrane region" description="Helical" evidence="1">
    <location>
        <begin position="159"/>
        <end position="180"/>
    </location>
</feature>
<evidence type="ECO:0000313" key="3">
    <source>
        <dbReference type="Proteomes" id="UP000076830"/>
    </source>
</evidence>
<protein>
    <recommendedName>
        <fullName evidence="4">Transmembrane protein</fullName>
    </recommendedName>
</protein>
<feature type="transmembrane region" description="Helical" evidence="1">
    <location>
        <begin position="75"/>
        <end position="93"/>
    </location>
</feature>
<proteinExistence type="predicted"/>
<evidence type="ECO:0000313" key="2">
    <source>
        <dbReference type="EMBL" id="ANB17323.1"/>
    </source>
</evidence>
<dbReference type="RefSeq" id="WP_067645447.1">
    <property type="nucleotide sequence ID" value="NZ_CP015249.1"/>
</dbReference>
<reference evidence="2 3" key="1">
    <citation type="submission" date="2016-04" db="EMBL/GenBank/DDBJ databases">
        <title>Complete genome sequence of Dokdonella koreensis DS-123T.</title>
        <authorList>
            <person name="Kim J.F."/>
            <person name="Lee H."/>
            <person name="Kwak M.-J."/>
        </authorList>
    </citation>
    <scope>NUCLEOTIDE SEQUENCE [LARGE SCALE GENOMIC DNA]</scope>
    <source>
        <strain evidence="2 3">DS-123</strain>
    </source>
</reference>
<evidence type="ECO:0000256" key="1">
    <source>
        <dbReference type="SAM" id="Phobius"/>
    </source>
</evidence>
<keyword evidence="3" id="KW-1185">Reference proteome</keyword>
<dbReference type="AlphaFoldDB" id="A0A160DUF7"/>
<dbReference type="Proteomes" id="UP000076830">
    <property type="component" value="Chromosome"/>
</dbReference>
<gene>
    <name evidence="2" type="ORF">I596_1293</name>
</gene>
<name>A0A160DUF7_9GAMM</name>
<dbReference type="EMBL" id="CP015249">
    <property type="protein sequence ID" value="ANB17323.1"/>
    <property type="molecule type" value="Genomic_DNA"/>
</dbReference>
<accession>A0A160DUF7</accession>
<dbReference type="KEGG" id="dko:I596_1293"/>
<feature type="transmembrane region" description="Helical" evidence="1">
    <location>
        <begin position="128"/>
        <end position="153"/>
    </location>
</feature>
<keyword evidence="1" id="KW-0812">Transmembrane</keyword>
<dbReference type="STRING" id="1300342.I596_1293"/>
<organism evidence="2 3">
    <name type="scientific">Dokdonella koreensis DS-123</name>
    <dbReference type="NCBI Taxonomy" id="1300342"/>
    <lineage>
        <taxon>Bacteria</taxon>
        <taxon>Pseudomonadati</taxon>
        <taxon>Pseudomonadota</taxon>
        <taxon>Gammaproteobacteria</taxon>
        <taxon>Lysobacterales</taxon>
        <taxon>Rhodanobacteraceae</taxon>
        <taxon>Dokdonella</taxon>
    </lineage>
</organism>
<sequence length="210" mass="22801">MTGTEPAAADWAALRTAWCEQPLAAVDWTALRGEVTRRSRRMAVTRVLELAAAAIAVMLCLTLALLPKAGWNDRATGLVLLAVVLGFTGWTQWHRRRQWRALDLAPPALLAFEHGRTRTSLRIWRTSAWLSLTLWCGLYAAAWADLAFGLWGADPVRVWGINLAVNAVVVIVSAAIACGLGRRARARLRRLDDLAAAVATEDAGRGPDGA</sequence>
<keyword evidence="1" id="KW-1133">Transmembrane helix</keyword>
<keyword evidence="1" id="KW-0472">Membrane</keyword>